<dbReference type="AlphaFoldDB" id="A0AAJ1TQZ2"/>
<sequence>MIAVRQKREATRVYAVVATSAEAALAQVAGLTVDGIETEVVGTFSRDLTRSLGLKPSEMRLV</sequence>
<reference evidence="1" key="1">
    <citation type="submission" date="2023-07" db="EMBL/GenBank/DDBJ databases">
        <title>Genomic Encyclopedia of Type Strains, Phase IV (KMG-IV): sequencing the most valuable type-strain genomes for metagenomic binning, comparative biology and taxonomic classification.</title>
        <authorList>
            <person name="Goeker M."/>
        </authorList>
    </citation>
    <scope>NUCLEOTIDE SEQUENCE</scope>
    <source>
        <strain evidence="1">DSM 19569</strain>
    </source>
</reference>
<accession>A0AAJ1TQZ2</accession>
<evidence type="ECO:0000313" key="2">
    <source>
        <dbReference type="Proteomes" id="UP001223420"/>
    </source>
</evidence>
<dbReference type="Proteomes" id="UP001223420">
    <property type="component" value="Unassembled WGS sequence"/>
</dbReference>
<name>A0AAJ1TQZ2_9HYPH</name>
<organism evidence="1 2">
    <name type="scientific">Methylobacterium brachiatum</name>
    <dbReference type="NCBI Taxonomy" id="269660"/>
    <lineage>
        <taxon>Bacteria</taxon>
        <taxon>Pseudomonadati</taxon>
        <taxon>Pseudomonadota</taxon>
        <taxon>Alphaproteobacteria</taxon>
        <taxon>Hyphomicrobiales</taxon>
        <taxon>Methylobacteriaceae</taxon>
        <taxon>Methylobacterium</taxon>
    </lineage>
</organism>
<protein>
    <submittedName>
        <fullName evidence="1">Uncharacterized protein</fullName>
    </submittedName>
</protein>
<proteinExistence type="predicted"/>
<evidence type="ECO:0000313" key="1">
    <source>
        <dbReference type="EMBL" id="MDQ0545216.1"/>
    </source>
</evidence>
<gene>
    <name evidence="1" type="ORF">QO001_004159</name>
</gene>
<comment type="caution">
    <text evidence="1">The sequence shown here is derived from an EMBL/GenBank/DDBJ whole genome shotgun (WGS) entry which is preliminary data.</text>
</comment>
<dbReference type="EMBL" id="JAUSWL010000008">
    <property type="protein sequence ID" value="MDQ0545216.1"/>
    <property type="molecule type" value="Genomic_DNA"/>
</dbReference>